<dbReference type="eggNOG" id="COG1826">
    <property type="taxonomic scope" value="Bacteria"/>
</dbReference>
<dbReference type="Proteomes" id="UP000002255">
    <property type="component" value="Chromosome"/>
</dbReference>
<dbReference type="RefSeq" id="WP_012876856.1">
    <property type="nucleotide sequence ID" value="NC_013530.1"/>
</dbReference>
<dbReference type="Gene3D" id="1.20.5.3310">
    <property type="match status" value="1"/>
</dbReference>
<keyword evidence="10" id="KW-1185">Reference proteome</keyword>
<gene>
    <name evidence="9" type="ordered locus">Xcel_0070</name>
</gene>
<dbReference type="KEGG" id="xce:Xcel_0070"/>
<evidence type="ECO:0000256" key="6">
    <source>
        <dbReference type="ARBA" id="ARBA00023010"/>
    </source>
</evidence>
<dbReference type="Pfam" id="PF02416">
    <property type="entry name" value="TatA_B_E"/>
    <property type="match status" value="1"/>
</dbReference>
<proteinExistence type="predicted"/>
<dbReference type="OrthoDB" id="3267321at2"/>
<evidence type="ECO:0000313" key="10">
    <source>
        <dbReference type="Proteomes" id="UP000002255"/>
    </source>
</evidence>
<keyword evidence="5" id="KW-1133">Transmembrane helix</keyword>
<evidence type="ECO:0000256" key="5">
    <source>
        <dbReference type="ARBA" id="ARBA00022989"/>
    </source>
</evidence>
<accession>D1BTU7</accession>
<organism evidence="9 10">
    <name type="scientific">Xylanimonas cellulosilytica (strain DSM 15894 / JCM 12276 / CECT 5975 / KCTC 9989 / LMG 20990 / NBRC 107835 / XIL07)</name>
    <dbReference type="NCBI Taxonomy" id="446471"/>
    <lineage>
        <taxon>Bacteria</taxon>
        <taxon>Bacillati</taxon>
        <taxon>Actinomycetota</taxon>
        <taxon>Actinomycetes</taxon>
        <taxon>Micrococcales</taxon>
        <taxon>Promicromonosporaceae</taxon>
        <taxon>Xylanimonas</taxon>
    </lineage>
</organism>
<protein>
    <submittedName>
        <fullName evidence="9">Twin-arginine translocation protein, TatB subunit</fullName>
    </submittedName>
</protein>
<evidence type="ECO:0000256" key="2">
    <source>
        <dbReference type="ARBA" id="ARBA00022448"/>
    </source>
</evidence>
<keyword evidence="6" id="KW-0811">Translocation</keyword>
<keyword evidence="4" id="KW-0653">Protein transport</keyword>
<keyword evidence="7" id="KW-0472">Membrane</keyword>
<evidence type="ECO:0000256" key="4">
    <source>
        <dbReference type="ARBA" id="ARBA00022927"/>
    </source>
</evidence>
<dbReference type="EMBL" id="CP001821">
    <property type="protein sequence ID" value="ACZ29111.1"/>
    <property type="molecule type" value="Genomic_DNA"/>
</dbReference>
<dbReference type="STRING" id="446471.Xcel_0070"/>
<name>D1BTU7_XYLCX</name>
<reference evidence="10" key="1">
    <citation type="submission" date="2009-11" db="EMBL/GenBank/DDBJ databases">
        <title>The complete chromosome of Xylanimonas cellulosilytica DSM 15894.</title>
        <authorList>
            <consortium name="US DOE Joint Genome Institute (JGI-PGF)"/>
            <person name="Lucas S."/>
            <person name="Copeland A."/>
            <person name="Lapidus A."/>
            <person name="Glavina del Rio T."/>
            <person name="Dalin E."/>
            <person name="Tice H."/>
            <person name="Bruce D."/>
            <person name="Goodwin L."/>
            <person name="Pitluck S."/>
            <person name="Kyrpides N."/>
            <person name="Mavromatis K."/>
            <person name="Ivanova N."/>
            <person name="Mikhailova N."/>
            <person name="Foster B."/>
            <person name="Clum A."/>
            <person name="Brettin T."/>
            <person name="Detter J.C."/>
            <person name="Han C."/>
            <person name="Larimer F."/>
            <person name="Land M."/>
            <person name="Hauser L."/>
            <person name="Markowitz V."/>
            <person name="Cheng J.F."/>
            <person name="Hugenholtz P."/>
            <person name="Woyke T."/>
            <person name="Wu D."/>
            <person name="Gehrich-Schroeter G."/>
            <person name="Schneider S."/>
            <person name="Pukall S.R."/>
            <person name="Klenk H.P."/>
            <person name="Eisen J.A."/>
        </authorList>
    </citation>
    <scope>NUCLEOTIDE SEQUENCE [LARGE SCALE GENOMIC DNA]</scope>
    <source>
        <strain evidence="10">DSM 15894 / CECT 5975 / LMG 20990 / XIL07</strain>
    </source>
</reference>
<dbReference type="AlphaFoldDB" id="D1BTU7"/>
<feature type="region of interest" description="Disordered" evidence="8">
    <location>
        <begin position="90"/>
        <end position="134"/>
    </location>
</feature>
<evidence type="ECO:0000256" key="7">
    <source>
        <dbReference type="ARBA" id="ARBA00023136"/>
    </source>
</evidence>
<evidence type="ECO:0000256" key="1">
    <source>
        <dbReference type="ARBA" id="ARBA00004167"/>
    </source>
</evidence>
<reference evidence="9 10" key="2">
    <citation type="journal article" date="2010" name="Stand. Genomic Sci.">
        <title>Complete genome sequence of Xylanimonas cellulosilytica type strain (XIL07).</title>
        <authorList>
            <person name="Foster B."/>
            <person name="Pukall R."/>
            <person name="Abt B."/>
            <person name="Nolan M."/>
            <person name="Glavina Del Rio T."/>
            <person name="Chen F."/>
            <person name="Lucas S."/>
            <person name="Tice H."/>
            <person name="Pitluck S."/>
            <person name="Cheng J.-F."/>
            <person name="Chertkov O."/>
            <person name="Brettin T."/>
            <person name="Han C."/>
            <person name="Detter J.C."/>
            <person name="Bruce D."/>
            <person name="Goodwin L."/>
            <person name="Ivanova N."/>
            <person name="Mavromatis K."/>
            <person name="Pati A."/>
            <person name="Mikhailova N."/>
            <person name="Chen A."/>
            <person name="Palaniappan K."/>
            <person name="Land M."/>
            <person name="Hauser L."/>
            <person name="Chang Y.-J."/>
            <person name="Jeffries C.D."/>
            <person name="Chain P."/>
            <person name="Rohde M."/>
            <person name="Goeker M."/>
            <person name="Bristow J."/>
            <person name="Eisen J.A."/>
            <person name="Markowitz V."/>
            <person name="Hugenholtz P."/>
            <person name="Kyrpides N.C."/>
            <person name="Klenk H.-P."/>
            <person name="Lapidus A."/>
        </authorList>
    </citation>
    <scope>NUCLEOTIDE SEQUENCE [LARGE SCALE GENOMIC DNA]</scope>
    <source>
        <strain evidence="10">DSM 15894 / CECT 5975 / LMG 20990 / XIL07</strain>
    </source>
</reference>
<dbReference type="PRINTS" id="PR01506">
    <property type="entry name" value="TATBPROTEIN"/>
</dbReference>
<keyword evidence="3" id="KW-0812">Transmembrane</keyword>
<evidence type="ECO:0000256" key="8">
    <source>
        <dbReference type="SAM" id="MobiDB-lite"/>
    </source>
</evidence>
<dbReference type="InterPro" id="IPR003369">
    <property type="entry name" value="TatA/B/E"/>
</dbReference>
<comment type="subcellular location">
    <subcellularLocation>
        <location evidence="1">Membrane</location>
        <topology evidence="1">Single-pass membrane protein</topology>
    </subcellularLocation>
</comment>
<sequence>MLDINAGELLIIAVIAVVLIGPERLPQYVQQLATFARTAKGWFTEVKDRVADELGPEVSDVDWSRLDPRKYDPRSIVRDALLDDLLPGGVRRPAGSVEDVVERRPQGAVALSDDGPGGAGPAPVGVDERRTEVA</sequence>
<evidence type="ECO:0000256" key="3">
    <source>
        <dbReference type="ARBA" id="ARBA00022692"/>
    </source>
</evidence>
<dbReference type="HOGENOM" id="CLU_086034_2_1_11"/>
<evidence type="ECO:0000313" key="9">
    <source>
        <dbReference type="EMBL" id="ACZ29111.1"/>
    </source>
</evidence>
<keyword evidence="2" id="KW-0813">Transport</keyword>